<feature type="chain" id="PRO_5046705880" evidence="2">
    <location>
        <begin position="34"/>
        <end position="554"/>
    </location>
</feature>
<keyword evidence="4" id="KW-0378">Hydrolase</keyword>
<name>A0ABT8SMM2_9CAUL</name>
<feature type="signal peptide" evidence="2">
    <location>
        <begin position="1"/>
        <end position="33"/>
    </location>
</feature>
<reference evidence="4" key="1">
    <citation type="submission" date="2023-07" db="EMBL/GenBank/DDBJ databases">
        <title>Brevundimonas soil sp. nov., isolated from the soil of chemical plant.</title>
        <authorList>
            <person name="Wu N."/>
        </authorList>
    </citation>
    <scope>NUCLEOTIDE SEQUENCE</scope>
    <source>
        <strain evidence="4">XZ-24</strain>
    </source>
</reference>
<sequence length="554" mass="57901">MTTMHLRHRLTAAAAPWAALFLLSGCISVEVTAPISATVEGVRAVPVTAVERDIDALRAGQAEGGLSAAAILDQAMGRFEAVDERGPRINSVLALNPNAELEAARLDSAREAGRALGPLHGVPILIKDNIETSDQPTTAGSLALIDNRTERDAPLVARLRQAGAVIFGKANLSEWANIRSSHSISGWSAVGGLTRNPYALERTACGSSSGSGAAVAAGIVPVAIGTETDGSITCPAAVNGVVGLKPTVGLVSRTHIVPISHSQDTAGPMTRTVRDAAIVLNAIAGSDPADPATAEADRRRTDYVAALDPHALRGARIGVMRFATGYSQGTDAAFEQALADLRAQGAVLVDITEGPDQSIGRDEFQVLLYELKADLAAYLAATDPVEVPTRTLADVIAFNARTPAELALFDQDIFEAAQAKGPLTDAAYREARERSFRLAGPEGIDRMLRDNDVIALVAPTTGPGWVIDLVNGDNHAGSASRLAAVSGYPHLTVPMGQVRGLPVGLSFIGPAWSEARLLALGYAYEQATHRRRPPQFLPGVAQEPSVEPALAGVR</sequence>
<organism evidence="4 5">
    <name type="scientific">Peiella sedimenti</name>
    <dbReference type="NCBI Taxonomy" id="3061083"/>
    <lineage>
        <taxon>Bacteria</taxon>
        <taxon>Pseudomonadati</taxon>
        <taxon>Pseudomonadota</taxon>
        <taxon>Alphaproteobacteria</taxon>
        <taxon>Caulobacterales</taxon>
        <taxon>Caulobacteraceae</taxon>
        <taxon>Peiella</taxon>
    </lineage>
</organism>
<keyword evidence="2" id="KW-0732">Signal</keyword>
<feature type="region of interest" description="Disordered" evidence="1">
    <location>
        <begin position="535"/>
        <end position="554"/>
    </location>
</feature>
<dbReference type="EMBL" id="JAUKTR010000004">
    <property type="protein sequence ID" value="MDO1559731.1"/>
    <property type="molecule type" value="Genomic_DNA"/>
</dbReference>
<dbReference type="Pfam" id="PF01425">
    <property type="entry name" value="Amidase"/>
    <property type="match status" value="1"/>
</dbReference>
<dbReference type="EC" id="3.5.1.4" evidence="4"/>
<dbReference type="PANTHER" id="PTHR42678:SF34">
    <property type="entry name" value="OS04G0183300 PROTEIN"/>
    <property type="match status" value="1"/>
</dbReference>
<dbReference type="NCBIfam" id="NF006006">
    <property type="entry name" value="PRK08137.1"/>
    <property type="match status" value="1"/>
</dbReference>
<proteinExistence type="predicted"/>
<keyword evidence="5" id="KW-1185">Reference proteome</keyword>
<accession>A0ABT8SMM2</accession>
<evidence type="ECO:0000259" key="3">
    <source>
        <dbReference type="Pfam" id="PF01425"/>
    </source>
</evidence>
<comment type="caution">
    <text evidence="4">The sequence shown here is derived from an EMBL/GenBank/DDBJ whole genome shotgun (WGS) entry which is preliminary data.</text>
</comment>
<gene>
    <name evidence="4" type="ORF">Q0812_09865</name>
</gene>
<evidence type="ECO:0000313" key="5">
    <source>
        <dbReference type="Proteomes" id="UP001169063"/>
    </source>
</evidence>
<protein>
    <submittedName>
        <fullName evidence="4">Amidase</fullName>
        <ecNumber evidence="4">3.5.1.4</ecNumber>
    </submittedName>
</protein>
<evidence type="ECO:0000313" key="4">
    <source>
        <dbReference type="EMBL" id="MDO1559731.1"/>
    </source>
</evidence>
<feature type="domain" description="Amidase" evidence="3">
    <location>
        <begin position="86"/>
        <end position="518"/>
    </location>
</feature>
<dbReference type="InterPro" id="IPR036928">
    <property type="entry name" value="AS_sf"/>
</dbReference>
<dbReference type="InterPro" id="IPR023631">
    <property type="entry name" value="Amidase_dom"/>
</dbReference>
<dbReference type="GO" id="GO:0004040">
    <property type="term" value="F:amidase activity"/>
    <property type="evidence" value="ECO:0007669"/>
    <property type="project" value="UniProtKB-EC"/>
</dbReference>
<evidence type="ECO:0000256" key="2">
    <source>
        <dbReference type="SAM" id="SignalP"/>
    </source>
</evidence>
<dbReference type="PANTHER" id="PTHR42678">
    <property type="entry name" value="AMIDASE"/>
    <property type="match status" value="1"/>
</dbReference>
<dbReference type="Gene3D" id="3.90.1300.10">
    <property type="entry name" value="Amidase signature (AS) domain"/>
    <property type="match status" value="1"/>
</dbReference>
<evidence type="ECO:0000256" key="1">
    <source>
        <dbReference type="SAM" id="MobiDB-lite"/>
    </source>
</evidence>
<dbReference type="Proteomes" id="UP001169063">
    <property type="component" value="Unassembled WGS sequence"/>
</dbReference>
<dbReference type="PROSITE" id="PS51257">
    <property type="entry name" value="PROKAR_LIPOPROTEIN"/>
    <property type="match status" value="1"/>
</dbReference>
<dbReference type="SUPFAM" id="SSF75304">
    <property type="entry name" value="Amidase signature (AS) enzymes"/>
    <property type="match status" value="1"/>
</dbReference>